<evidence type="ECO:0000256" key="1">
    <source>
        <dbReference type="ARBA" id="ARBA00001974"/>
    </source>
</evidence>
<dbReference type="GO" id="GO:0033539">
    <property type="term" value="P:fatty acid beta-oxidation using acyl-CoA dehydrogenase"/>
    <property type="evidence" value="ECO:0007669"/>
    <property type="project" value="TreeGrafter"/>
</dbReference>
<dbReference type="STRING" id="1573173.A0A167D1S8"/>
<dbReference type="AlphaFoldDB" id="A0A167D1S8"/>
<dbReference type="GO" id="GO:0050660">
    <property type="term" value="F:flavin adenine dinucleotide binding"/>
    <property type="evidence" value="ECO:0007669"/>
    <property type="project" value="InterPro"/>
</dbReference>
<dbReference type="InterPro" id="IPR050741">
    <property type="entry name" value="Acyl-CoA_dehydrogenase"/>
</dbReference>
<comment type="similarity">
    <text evidence="2 6">Belongs to the acyl-CoA dehydrogenase family.</text>
</comment>
<dbReference type="Pfam" id="PF00441">
    <property type="entry name" value="Acyl-CoA_dh_1"/>
    <property type="match status" value="1"/>
</dbReference>
<dbReference type="OrthoDB" id="10254877at2759"/>
<evidence type="ECO:0000256" key="3">
    <source>
        <dbReference type="ARBA" id="ARBA00022630"/>
    </source>
</evidence>
<evidence type="ECO:0000313" key="8">
    <source>
        <dbReference type="Proteomes" id="UP000076584"/>
    </source>
</evidence>
<dbReference type="PANTHER" id="PTHR48083:SF17">
    <property type="entry name" value="ACYL-COA DEHYDROGENASE (AFU_ORTHOLOGUE AFUA_2G16630)-RELATED"/>
    <property type="match status" value="1"/>
</dbReference>
<dbReference type="GO" id="GO:0003995">
    <property type="term" value="F:acyl-CoA dehydrogenase activity"/>
    <property type="evidence" value="ECO:0007669"/>
    <property type="project" value="TreeGrafter"/>
</dbReference>
<evidence type="ECO:0000313" key="7">
    <source>
        <dbReference type="EMBL" id="KZL83310.1"/>
    </source>
</evidence>
<dbReference type="SUPFAM" id="SSF56645">
    <property type="entry name" value="Acyl-CoA dehydrogenase NM domain-like"/>
    <property type="match status" value="1"/>
</dbReference>
<keyword evidence="5 6" id="KW-0560">Oxidoreductase</keyword>
<dbReference type="PANTHER" id="PTHR48083">
    <property type="entry name" value="MEDIUM-CHAIN SPECIFIC ACYL-COA DEHYDROGENASE, MITOCHONDRIAL-RELATED"/>
    <property type="match status" value="1"/>
</dbReference>
<sequence length="432" mass="47156">MFQAFGSSTPFAEPLWYSRDGNLHFKESHRKLRNAIRSYVDTEIAPFCEKWEEDGYVPAEVLKRHSTLGYTAALINPNAIEQYLGDLQLPGGVSPKEWDAFHDLIVTDEIARCGSLGVLWALGCGNAIACPPLVDLGTEKQKQTFLPSVVNGTIRFCLGITEPEVGSDVANLTTTAQRQGDVFLVNGVKRWVTNGMFAHYCTAAVRTGRGGRTGISLLIIPLDLPGVTRSKIHSSGVASSGTAALEFSNVEVPVENLVGEENKGFGILMKSFDHHRMWIAGNCIRLARICLEDAFQHALTRHTFGKPLIERQAIRLKLANLGAQIMSSYALLESLVAVRHGSCISSSRSHTDIGGLCAVVKVSAARAFELAVRESQQIMGALGYTRTGPGCRVERLSRDMRVLVIGGGSEEILSELSILQERKDLERCKACQ</sequence>
<dbReference type="Gene3D" id="1.10.540.10">
    <property type="entry name" value="Acyl-CoA dehydrogenase/oxidase, N-terminal domain"/>
    <property type="match status" value="1"/>
</dbReference>
<dbReference type="SUPFAM" id="SSF47203">
    <property type="entry name" value="Acyl-CoA dehydrogenase C-terminal domain-like"/>
    <property type="match status" value="1"/>
</dbReference>
<accession>A0A167D1S8</accession>
<dbReference type="InterPro" id="IPR037069">
    <property type="entry name" value="AcylCoA_DH/ox_N_sf"/>
</dbReference>
<comment type="caution">
    <text evidence="7">The sequence shown here is derived from an EMBL/GenBank/DDBJ whole genome shotgun (WGS) entry which is preliminary data.</text>
</comment>
<evidence type="ECO:0000256" key="5">
    <source>
        <dbReference type="ARBA" id="ARBA00023002"/>
    </source>
</evidence>
<dbReference type="Proteomes" id="UP000076584">
    <property type="component" value="Unassembled WGS sequence"/>
</dbReference>
<evidence type="ECO:0000256" key="2">
    <source>
        <dbReference type="ARBA" id="ARBA00009347"/>
    </source>
</evidence>
<reference evidence="7 8" key="1">
    <citation type="submission" date="2015-06" db="EMBL/GenBank/DDBJ databases">
        <title>Survival trade-offs in plant roots during colonization by closely related pathogenic and mutualistic fungi.</title>
        <authorList>
            <person name="Hacquard S."/>
            <person name="Kracher B."/>
            <person name="Hiruma K."/>
            <person name="Weinman A."/>
            <person name="Muench P."/>
            <person name="Garrido Oter R."/>
            <person name="Ver Loren van Themaat E."/>
            <person name="Dallerey J.-F."/>
            <person name="Damm U."/>
            <person name="Henrissat B."/>
            <person name="Lespinet O."/>
            <person name="Thon M."/>
            <person name="Kemen E."/>
            <person name="McHardy A.C."/>
            <person name="Schulze-Lefert P."/>
            <person name="O'Connell R.J."/>
        </authorList>
    </citation>
    <scope>NUCLEOTIDE SEQUENCE [LARGE SCALE GENOMIC DNA]</scope>
    <source>
        <strain evidence="7 8">MAFF 238704</strain>
    </source>
</reference>
<evidence type="ECO:0000256" key="4">
    <source>
        <dbReference type="ARBA" id="ARBA00022827"/>
    </source>
</evidence>
<name>A0A167D1S8_COLIC</name>
<organism evidence="7 8">
    <name type="scientific">Colletotrichum incanum</name>
    <name type="common">Soybean anthracnose fungus</name>
    <dbReference type="NCBI Taxonomy" id="1573173"/>
    <lineage>
        <taxon>Eukaryota</taxon>
        <taxon>Fungi</taxon>
        <taxon>Dikarya</taxon>
        <taxon>Ascomycota</taxon>
        <taxon>Pezizomycotina</taxon>
        <taxon>Sordariomycetes</taxon>
        <taxon>Hypocreomycetidae</taxon>
        <taxon>Glomerellales</taxon>
        <taxon>Glomerellaceae</taxon>
        <taxon>Colletotrichum</taxon>
        <taxon>Colletotrichum spaethianum species complex</taxon>
    </lineage>
</organism>
<dbReference type="InterPro" id="IPR009100">
    <property type="entry name" value="AcylCoA_DH/oxidase_NM_dom_sf"/>
</dbReference>
<keyword evidence="8" id="KW-1185">Reference proteome</keyword>
<dbReference type="InterPro" id="IPR013786">
    <property type="entry name" value="AcylCoA_DH/ox_N"/>
</dbReference>
<dbReference type="Pfam" id="PF02771">
    <property type="entry name" value="Acyl-CoA_dh_N"/>
    <property type="match status" value="1"/>
</dbReference>
<dbReference type="InterPro" id="IPR009075">
    <property type="entry name" value="AcylCo_DH/oxidase_C"/>
</dbReference>
<gene>
    <name evidence="7" type="ORF">CI238_09848</name>
</gene>
<dbReference type="Gene3D" id="2.40.110.10">
    <property type="entry name" value="Butyryl-CoA Dehydrogenase, subunit A, domain 2"/>
    <property type="match status" value="1"/>
</dbReference>
<dbReference type="Gene3D" id="1.20.140.10">
    <property type="entry name" value="Butyryl-CoA Dehydrogenase, subunit A, domain 3"/>
    <property type="match status" value="1"/>
</dbReference>
<dbReference type="InterPro" id="IPR036250">
    <property type="entry name" value="AcylCo_DH-like_C"/>
</dbReference>
<comment type="cofactor">
    <cofactor evidence="1 6">
        <name>FAD</name>
        <dbReference type="ChEBI" id="CHEBI:57692"/>
    </cofactor>
</comment>
<proteinExistence type="inferred from homology"/>
<dbReference type="InterPro" id="IPR046373">
    <property type="entry name" value="Acyl-CoA_Oxase/DH_mid-dom_sf"/>
</dbReference>
<dbReference type="GO" id="GO:0005737">
    <property type="term" value="C:cytoplasm"/>
    <property type="evidence" value="ECO:0007669"/>
    <property type="project" value="TreeGrafter"/>
</dbReference>
<keyword evidence="4 6" id="KW-0274">FAD</keyword>
<dbReference type="InterPro" id="IPR006091">
    <property type="entry name" value="Acyl-CoA_Oxase/DH_mid-dom"/>
</dbReference>
<dbReference type="Pfam" id="PF02770">
    <property type="entry name" value="Acyl-CoA_dh_M"/>
    <property type="match status" value="1"/>
</dbReference>
<evidence type="ECO:0000256" key="6">
    <source>
        <dbReference type="RuleBase" id="RU362125"/>
    </source>
</evidence>
<protein>
    <submittedName>
        <fullName evidence="7">Acyl-dehydrogenase</fullName>
    </submittedName>
</protein>
<dbReference type="EMBL" id="LFIW01001173">
    <property type="protein sequence ID" value="KZL83310.1"/>
    <property type="molecule type" value="Genomic_DNA"/>
</dbReference>
<keyword evidence="3 6" id="KW-0285">Flavoprotein</keyword>